<dbReference type="SUPFAM" id="SSF57701">
    <property type="entry name" value="Zn2/Cys6 DNA-binding domain"/>
    <property type="match status" value="1"/>
</dbReference>
<dbReference type="OrthoDB" id="4937900at2759"/>
<keyword evidence="5" id="KW-0539">Nucleus</keyword>
<evidence type="ECO:0000256" key="1">
    <source>
        <dbReference type="ARBA" id="ARBA00004123"/>
    </source>
</evidence>
<reference evidence="8" key="1">
    <citation type="journal article" date="2017" name="Genome Biol.">
        <title>Comparative genomics reveals high biological diversity and specific adaptations in the industrially and medically important fungal genus Aspergillus.</title>
        <authorList>
            <person name="de Vries R.P."/>
            <person name="Riley R."/>
            <person name="Wiebenga A."/>
            <person name="Aguilar-Osorio G."/>
            <person name="Amillis S."/>
            <person name="Uchima C.A."/>
            <person name="Anderluh G."/>
            <person name="Asadollahi M."/>
            <person name="Askin M."/>
            <person name="Barry K."/>
            <person name="Battaglia E."/>
            <person name="Bayram O."/>
            <person name="Benocci T."/>
            <person name="Braus-Stromeyer S.A."/>
            <person name="Caldana C."/>
            <person name="Canovas D."/>
            <person name="Cerqueira G.C."/>
            <person name="Chen F."/>
            <person name="Chen W."/>
            <person name="Choi C."/>
            <person name="Clum A."/>
            <person name="Dos Santos R.A."/>
            <person name="Damasio A.R."/>
            <person name="Diallinas G."/>
            <person name="Emri T."/>
            <person name="Fekete E."/>
            <person name="Flipphi M."/>
            <person name="Freyberg S."/>
            <person name="Gallo A."/>
            <person name="Gournas C."/>
            <person name="Habgood R."/>
            <person name="Hainaut M."/>
            <person name="Harispe M.L."/>
            <person name="Henrissat B."/>
            <person name="Hilden K.S."/>
            <person name="Hope R."/>
            <person name="Hossain A."/>
            <person name="Karabika E."/>
            <person name="Karaffa L."/>
            <person name="Karanyi Z."/>
            <person name="Krasevec N."/>
            <person name="Kuo A."/>
            <person name="Kusch H."/>
            <person name="LaButti K."/>
            <person name="Lagendijk E.L."/>
            <person name="Lapidus A."/>
            <person name="Levasseur A."/>
            <person name="Lindquist E."/>
            <person name="Lipzen A."/>
            <person name="Logrieco A.F."/>
            <person name="MacCabe A."/>
            <person name="Maekelae M.R."/>
            <person name="Malavazi I."/>
            <person name="Melin P."/>
            <person name="Meyer V."/>
            <person name="Mielnichuk N."/>
            <person name="Miskei M."/>
            <person name="Molnar A.P."/>
            <person name="Mule G."/>
            <person name="Ngan C.Y."/>
            <person name="Orejas M."/>
            <person name="Orosz E."/>
            <person name="Ouedraogo J.P."/>
            <person name="Overkamp K.M."/>
            <person name="Park H.-S."/>
            <person name="Perrone G."/>
            <person name="Piumi F."/>
            <person name="Punt P.J."/>
            <person name="Ram A.F."/>
            <person name="Ramon A."/>
            <person name="Rauscher S."/>
            <person name="Record E."/>
            <person name="Riano-Pachon D.M."/>
            <person name="Robert V."/>
            <person name="Roehrig J."/>
            <person name="Ruller R."/>
            <person name="Salamov A."/>
            <person name="Salih N.S."/>
            <person name="Samson R.A."/>
            <person name="Sandor E."/>
            <person name="Sanguinetti M."/>
            <person name="Schuetze T."/>
            <person name="Sepcic K."/>
            <person name="Shelest E."/>
            <person name="Sherlock G."/>
            <person name="Sophianopoulou V."/>
            <person name="Squina F.M."/>
            <person name="Sun H."/>
            <person name="Susca A."/>
            <person name="Todd R.B."/>
            <person name="Tsang A."/>
            <person name="Unkles S.E."/>
            <person name="van de Wiele N."/>
            <person name="van Rossen-Uffink D."/>
            <person name="Oliveira J.V."/>
            <person name="Vesth T.C."/>
            <person name="Visser J."/>
            <person name="Yu J.-H."/>
            <person name="Zhou M."/>
            <person name="Andersen M.R."/>
            <person name="Archer D.B."/>
            <person name="Baker S.E."/>
            <person name="Benoit I."/>
            <person name="Brakhage A.A."/>
            <person name="Braus G.H."/>
            <person name="Fischer R."/>
            <person name="Frisvad J.C."/>
            <person name="Goldman G.H."/>
            <person name="Houbraken J."/>
            <person name="Oakley B."/>
            <person name="Pocsi I."/>
            <person name="Scazzocchio C."/>
            <person name="Seiboth B."/>
            <person name="vanKuyk P.A."/>
            <person name="Wortman J."/>
            <person name="Dyer P.S."/>
            <person name="Grigoriev I.V."/>
        </authorList>
    </citation>
    <scope>NUCLEOTIDE SEQUENCE [LARGE SCALE GENOMIC DNA]</scope>
    <source>
        <strain evidence="8">CBS 593.65</strain>
    </source>
</reference>
<dbReference type="Pfam" id="PF11951">
    <property type="entry name" value="Fungal_trans_2"/>
    <property type="match status" value="1"/>
</dbReference>
<name>A0A1L9T6Q3_9EURO</name>
<dbReference type="Proteomes" id="UP000184356">
    <property type="component" value="Unassembled WGS sequence"/>
</dbReference>
<dbReference type="STRING" id="1036612.A0A1L9T6Q3"/>
<dbReference type="GO" id="GO:0003677">
    <property type="term" value="F:DNA binding"/>
    <property type="evidence" value="ECO:0007669"/>
    <property type="project" value="UniProtKB-KW"/>
</dbReference>
<dbReference type="SMART" id="SM00066">
    <property type="entry name" value="GAL4"/>
    <property type="match status" value="1"/>
</dbReference>
<dbReference type="GO" id="GO:0008270">
    <property type="term" value="F:zinc ion binding"/>
    <property type="evidence" value="ECO:0007669"/>
    <property type="project" value="InterPro"/>
</dbReference>
<evidence type="ECO:0000256" key="4">
    <source>
        <dbReference type="ARBA" id="ARBA00023163"/>
    </source>
</evidence>
<dbReference type="Pfam" id="PF00172">
    <property type="entry name" value="Zn_clus"/>
    <property type="match status" value="1"/>
</dbReference>
<dbReference type="AlphaFoldDB" id="A0A1L9T6Q3"/>
<dbReference type="PANTHER" id="PTHR37534">
    <property type="entry name" value="TRANSCRIPTIONAL ACTIVATOR PROTEIN UGA3"/>
    <property type="match status" value="1"/>
</dbReference>
<evidence type="ECO:0000313" key="7">
    <source>
        <dbReference type="EMBL" id="OJJ55051.1"/>
    </source>
</evidence>
<accession>A0A1L9T6Q3</accession>
<evidence type="ECO:0000313" key="8">
    <source>
        <dbReference type="Proteomes" id="UP000184356"/>
    </source>
</evidence>
<organism evidence="7 8">
    <name type="scientific">Aspergillus sydowii CBS 593.65</name>
    <dbReference type="NCBI Taxonomy" id="1036612"/>
    <lineage>
        <taxon>Eukaryota</taxon>
        <taxon>Fungi</taxon>
        <taxon>Dikarya</taxon>
        <taxon>Ascomycota</taxon>
        <taxon>Pezizomycotina</taxon>
        <taxon>Eurotiomycetes</taxon>
        <taxon>Eurotiomycetidae</taxon>
        <taxon>Eurotiales</taxon>
        <taxon>Aspergillaceae</taxon>
        <taxon>Aspergillus</taxon>
        <taxon>Aspergillus subgen. Nidulantes</taxon>
    </lineage>
</organism>
<dbReference type="EMBL" id="KV878593">
    <property type="protein sequence ID" value="OJJ55051.1"/>
    <property type="molecule type" value="Genomic_DNA"/>
</dbReference>
<dbReference type="InterPro" id="IPR001138">
    <property type="entry name" value="Zn2Cys6_DnaBD"/>
</dbReference>
<evidence type="ECO:0000256" key="5">
    <source>
        <dbReference type="ARBA" id="ARBA00023242"/>
    </source>
</evidence>
<dbReference type="GeneID" id="63765977"/>
<protein>
    <recommendedName>
        <fullName evidence="6">Zn(2)-C6 fungal-type domain-containing protein</fullName>
    </recommendedName>
</protein>
<dbReference type="Gene3D" id="4.10.240.10">
    <property type="entry name" value="Zn(2)-C6 fungal-type DNA-binding domain"/>
    <property type="match status" value="1"/>
</dbReference>
<feature type="domain" description="Zn(2)-C6 fungal-type" evidence="6">
    <location>
        <begin position="25"/>
        <end position="55"/>
    </location>
</feature>
<evidence type="ECO:0000256" key="3">
    <source>
        <dbReference type="ARBA" id="ARBA00023125"/>
    </source>
</evidence>
<evidence type="ECO:0000259" key="6">
    <source>
        <dbReference type="PROSITE" id="PS50048"/>
    </source>
</evidence>
<dbReference type="CDD" id="cd00067">
    <property type="entry name" value="GAL4"/>
    <property type="match status" value="1"/>
</dbReference>
<comment type="subcellular location">
    <subcellularLocation>
        <location evidence="1">Nucleus</location>
    </subcellularLocation>
</comment>
<proteinExistence type="predicted"/>
<dbReference type="InterPro" id="IPR021858">
    <property type="entry name" value="Fun_TF"/>
</dbReference>
<dbReference type="InterPro" id="IPR036864">
    <property type="entry name" value="Zn2-C6_fun-type_DNA-bd_sf"/>
</dbReference>
<keyword evidence="2" id="KW-0805">Transcription regulation</keyword>
<evidence type="ECO:0000256" key="2">
    <source>
        <dbReference type="ARBA" id="ARBA00023015"/>
    </source>
</evidence>
<keyword evidence="3" id="KW-0238">DNA-binding</keyword>
<dbReference type="RefSeq" id="XP_040698857.1">
    <property type="nucleotide sequence ID" value="XM_040849904.1"/>
</dbReference>
<dbReference type="VEuPathDB" id="FungiDB:ASPSYDRAFT_60800"/>
<keyword evidence="4" id="KW-0804">Transcription</keyword>
<dbReference type="PROSITE" id="PS50048">
    <property type="entry name" value="ZN2_CY6_FUNGAL_2"/>
    <property type="match status" value="1"/>
</dbReference>
<keyword evidence="8" id="KW-1185">Reference proteome</keyword>
<dbReference type="GO" id="GO:0005634">
    <property type="term" value="C:nucleus"/>
    <property type="evidence" value="ECO:0007669"/>
    <property type="project" value="UniProtKB-SubCell"/>
</dbReference>
<dbReference type="PANTHER" id="PTHR37534:SF46">
    <property type="entry name" value="ZN(II)2CYS6 TRANSCRIPTION FACTOR (EUROFUNG)"/>
    <property type="match status" value="1"/>
</dbReference>
<dbReference type="PROSITE" id="PS00463">
    <property type="entry name" value="ZN2_CY6_FUNGAL_1"/>
    <property type="match status" value="1"/>
</dbReference>
<dbReference type="GO" id="GO:0000981">
    <property type="term" value="F:DNA-binding transcription factor activity, RNA polymerase II-specific"/>
    <property type="evidence" value="ECO:0007669"/>
    <property type="project" value="InterPro"/>
</dbReference>
<gene>
    <name evidence="7" type="ORF">ASPSYDRAFT_60800</name>
</gene>
<sequence length="491" mass="54986">MLHLNDQLVPGHLQRSSARLRTRSGCGECRQRRKKCDEKRPKCGGCTRNGFECRWPGETQLVDRRRRPRTPDATAVPGFCGLSLPPPVSMPAPFRSSEHLRIYRYFAHSIAPKLVRQTALSRYSHELHIVRLALVHPPLMGALIAIAGMRMSSQSSSLQLLALQSYLFSISRLKTGIMEGRFAGTEDWLLATTTCLCVFETKSTTSVKNARCDAMPNAGSHLLASGRILSLRRPKPRNASQEAVVFERICVESFLYHAALLALFDPSVNCLPLTTTKEGLNLEPYFSENPDHPDDVPPGTLTSTQPVLDASWKFYLLILDVTKLAQSSSPLATTAWSRLEATVAHLETAINNQQRTSGSENRVGRLYTVAIRILLVYAEPKPNRSSMVDWVKLMELYLLRGLEIITKLAVDEWFSYYYLWPLLVVGAVAVIPGEKQIVRAKLSQVSASRKSGPISLAQYRLRKVWRAGAQYNDSDRGRVVSRQLQTLLKDD</sequence>